<evidence type="ECO:0000259" key="1">
    <source>
        <dbReference type="SMART" id="SM00849"/>
    </source>
</evidence>
<dbReference type="SMART" id="SM00849">
    <property type="entry name" value="Lactamase_B"/>
    <property type="match status" value="1"/>
</dbReference>
<dbReference type="EMBL" id="QQXK01000022">
    <property type="protein sequence ID" value="RII41733.1"/>
    <property type="molecule type" value="Genomic_DNA"/>
</dbReference>
<reference evidence="2 3" key="1">
    <citation type="submission" date="2018-07" db="EMBL/GenBank/DDBJ databases">
        <title>Arthrobacter sp. nov., isolated from raw cow's milk with high bacterial count.</title>
        <authorList>
            <person name="Hahne J."/>
            <person name="Isele D."/>
            <person name="Lipski A."/>
        </authorList>
    </citation>
    <scope>NUCLEOTIDE SEQUENCE [LARGE SCALE GENOMIC DNA]</scope>
    <source>
        <strain evidence="2 3">JZ R-35</strain>
    </source>
</reference>
<dbReference type="PANTHER" id="PTHR46233:SF1">
    <property type="entry name" value="CONSERVED PROTEIN"/>
    <property type="match status" value="1"/>
</dbReference>
<evidence type="ECO:0000313" key="3">
    <source>
        <dbReference type="Proteomes" id="UP000265419"/>
    </source>
</evidence>
<accession>A0A399J870</accession>
<protein>
    <submittedName>
        <fullName evidence="2">MBL fold metallo-hydrolase</fullName>
    </submittedName>
</protein>
<proteinExistence type="predicted"/>
<organism evidence="2 3">
    <name type="scientific">Galactobacter valiniphilus</name>
    <dbReference type="NCBI Taxonomy" id="2676122"/>
    <lineage>
        <taxon>Bacteria</taxon>
        <taxon>Bacillati</taxon>
        <taxon>Actinomycetota</taxon>
        <taxon>Actinomycetes</taxon>
        <taxon>Micrococcales</taxon>
        <taxon>Micrococcaceae</taxon>
        <taxon>Galactobacter</taxon>
    </lineage>
</organism>
<gene>
    <name evidence="2" type="ORF">DWB68_11250</name>
</gene>
<feature type="domain" description="Metallo-beta-lactamase" evidence="1">
    <location>
        <begin position="24"/>
        <end position="193"/>
    </location>
</feature>
<sequence length="214" mass="22480">MSSPVEIFSDDALTVHALSVSEMDNRCYLISDRASGAQVLIDAADDAPALRELLAGATCEAGELLIVTTHAHWDHTRALPAFSGARLAAGADDVAAIESQRGVRIGEAVGHGDTLASGPLRLEVIGLRGHTPGSIALVLRRPEATLLFTGDSLFPGGVGNTDHDPERFASLLGDVEDRLFDAFGDDARVLPGHGEGTTLGAERPQLGAWRARGW</sequence>
<dbReference type="Pfam" id="PF00753">
    <property type="entry name" value="Lactamase_B"/>
    <property type="match status" value="1"/>
</dbReference>
<dbReference type="AlphaFoldDB" id="A0A399J870"/>
<dbReference type="GO" id="GO:0016787">
    <property type="term" value="F:hydrolase activity"/>
    <property type="evidence" value="ECO:0007669"/>
    <property type="project" value="UniProtKB-KW"/>
</dbReference>
<dbReference type="PANTHER" id="PTHR46233">
    <property type="entry name" value="HYDROXYACYLGLUTATHIONE HYDROLASE GLOC"/>
    <property type="match status" value="1"/>
</dbReference>
<dbReference type="InterPro" id="IPR036866">
    <property type="entry name" value="RibonucZ/Hydroxyglut_hydro"/>
</dbReference>
<name>A0A399J870_9MICC</name>
<keyword evidence="3" id="KW-1185">Reference proteome</keyword>
<dbReference type="Gene3D" id="3.60.15.10">
    <property type="entry name" value="Ribonuclease Z/Hydroxyacylglutathione hydrolase-like"/>
    <property type="match status" value="1"/>
</dbReference>
<dbReference type="InterPro" id="IPR051453">
    <property type="entry name" value="MBL_Glyoxalase_II"/>
</dbReference>
<dbReference type="InterPro" id="IPR001279">
    <property type="entry name" value="Metallo-B-lactamas"/>
</dbReference>
<dbReference type="SUPFAM" id="SSF56281">
    <property type="entry name" value="Metallo-hydrolase/oxidoreductase"/>
    <property type="match status" value="1"/>
</dbReference>
<dbReference type="Proteomes" id="UP000265419">
    <property type="component" value="Unassembled WGS sequence"/>
</dbReference>
<evidence type="ECO:0000313" key="2">
    <source>
        <dbReference type="EMBL" id="RII41733.1"/>
    </source>
</evidence>
<comment type="caution">
    <text evidence="2">The sequence shown here is derived from an EMBL/GenBank/DDBJ whole genome shotgun (WGS) entry which is preliminary data.</text>
</comment>
<dbReference type="CDD" id="cd06262">
    <property type="entry name" value="metallo-hydrolase-like_MBL-fold"/>
    <property type="match status" value="1"/>
</dbReference>
<keyword evidence="2" id="KW-0378">Hydrolase</keyword>
<dbReference type="RefSeq" id="WP_119425220.1">
    <property type="nucleotide sequence ID" value="NZ_QQXK01000022.1"/>
</dbReference>